<reference evidence="8 9" key="1">
    <citation type="submission" date="2016-10" db="EMBL/GenBank/DDBJ databases">
        <authorList>
            <person name="de Groot N.N."/>
        </authorList>
    </citation>
    <scope>NUCLEOTIDE SEQUENCE [LARGE SCALE GENOMIC DNA]</scope>
    <source>
        <strain evidence="8 9">CGMCC 1.10825</strain>
    </source>
</reference>
<dbReference type="InterPro" id="IPR051406">
    <property type="entry name" value="PLD_domain"/>
</dbReference>
<evidence type="ECO:0000256" key="5">
    <source>
        <dbReference type="ARBA" id="ARBA00022963"/>
    </source>
</evidence>
<dbReference type="SUPFAM" id="SSF56024">
    <property type="entry name" value="Phospholipase D/nuclease"/>
    <property type="match status" value="1"/>
</dbReference>
<evidence type="ECO:0000259" key="7">
    <source>
        <dbReference type="PROSITE" id="PS50035"/>
    </source>
</evidence>
<evidence type="ECO:0000313" key="8">
    <source>
        <dbReference type="EMBL" id="SEI02487.1"/>
    </source>
</evidence>
<accession>A0A1H6ML53</accession>
<dbReference type="Pfam" id="PF13091">
    <property type="entry name" value="PLDc_2"/>
    <property type="match status" value="1"/>
</dbReference>
<dbReference type="GO" id="GO:0006793">
    <property type="term" value="P:phosphorus metabolic process"/>
    <property type="evidence" value="ECO:0007669"/>
    <property type="project" value="UniProtKB-ARBA"/>
</dbReference>
<organism evidence="8 9">
    <name type="scientific">Paenimyroides marinum</name>
    <dbReference type="NCBI Taxonomy" id="1159016"/>
    <lineage>
        <taxon>Bacteria</taxon>
        <taxon>Pseudomonadati</taxon>
        <taxon>Bacteroidota</taxon>
        <taxon>Flavobacteriia</taxon>
        <taxon>Flavobacteriales</taxon>
        <taxon>Flavobacteriaceae</taxon>
        <taxon>Paenimyroides</taxon>
    </lineage>
</organism>
<keyword evidence="4" id="KW-0378">Hydrolase</keyword>
<comment type="catalytic activity">
    <reaction evidence="1">
        <text>a 1,2-diacyl-sn-glycero-3-phosphocholine + H2O = a 1,2-diacyl-sn-glycero-3-phosphate + choline + H(+)</text>
        <dbReference type="Rhea" id="RHEA:14445"/>
        <dbReference type="ChEBI" id="CHEBI:15354"/>
        <dbReference type="ChEBI" id="CHEBI:15377"/>
        <dbReference type="ChEBI" id="CHEBI:15378"/>
        <dbReference type="ChEBI" id="CHEBI:57643"/>
        <dbReference type="ChEBI" id="CHEBI:58608"/>
        <dbReference type="EC" id="3.1.4.4"/>
    </reaction>
</comment>
<dbReference type="RefSeq" id="WP_091102649.1">
    <property type="nucleotide sequence ID" value="NZ_FNXE01000066.1"/>
</dbReference>
<keyword evidence="5" id="KW-0442">Lipid degradation</keyword>
<dbReference type="CDD" id="cd09174">
    <property type="entry name" value="PLDc_Nuc_like_unchar2"/>
    <property type="match status" value="1"/>
</dbReference>
<dbReference type="AlphaFoldDB" id="A0A1H6ML53"/>
<dbReference type="GO" id="GO:0016891">
    <property type="term" value="F:RNA endonuclease activity producing 5'-phosphomonoesters, hydrolytic mechanism"/>
    <property type="evidence" value="ECO:0007669"/>
    <property type="project" value="TreeGrafter"/>
</dbReference>
<dbReference type="OrthoDB" id="9762009at2"/>
<evidence type="ECO:0000256" key="2">
    <source>
        <dbReference type="ARBA" id="ARBA00008664"/>
    </source>
</evidence>
<evidence type="ECO:0000256" key="3">
    <source>
        <dbReference type="ARBA" id="ARBA00012027"/>
    </source>
</evidence>
<protein>
    <recommendedName>
        <fullName evidence="3">phospholipase D</fullName>
        <ecNumber evidence="3">3.1.4.4</ecNumber>
    </recommendedName>
</protein>
<dbReference type="PANTHER" id="PTHR43856:SF1">
    <property type="entry name" value="MITOCHONDRIAL CARDIOLIPIN HYDROLASE"/>
    <property type="match status" value="1"/>
</dbReference>
<dbReference type="STRING" id="1159016.SAMN02927937_02812"/>
<dbReference type="Gene3D" id="3.30.870.10">
    <property type="entry name" value="Endonuclease Chain A"/>
    <property type="match status" value="1"/>
</dbReference>
<keyword evidence="6" id="KW-0443">Lipid metabolism</keyword>
<dbReference type="Proteomes" id="UP000199634">
    <property type="component" value="Unassembled WGS sequence"/>
</dbReference>
<evidence type="ECO:0000256" key="6">
    <source>
        <dbReference type="ARBA" id="ARBA00023098"/>
    </source>
</evidence>
<dbReference type="GO" id="GO:0004630">
    <property type="term" value="F:phospholipase D activity"/>
    <property type="evidence" value="ECO:0007669"/>
    <property type="project" value="UniProtKB-EC"/>
</dbReference>
<keyword evidence="9" id="KW-1185">Reference proteome</keyword>
<gene>
    <name evidence="8" type="ORF">SAMN02927937_02812</name>
</gene>
<evidence type="ECO:0000256" key="1">
    <source>
        <dbReference type="ARBA" id="ARBA00000798"/>
    </source>
</evidence>
<dbReference type="GO" id="GO:0016042">
    <property type="term" value="P:lipid catabolic process"/>
    <property type="evidence" value="ECO:0007669"/>
    <property type="project" value="UniProtKB-KW"/>
</dbReference>
<dbReference type="PROSITE" id="PS50035">
    <property type="entry name" value="PLD"/>
    <property type="match status" value="1"/>
</dbReference>
<proteinExistence type="inferred from homology"/>
<evidence type="ECO:0000313" key="9">
    <source>
        <dbReference type="Proteomes" id="UP000199634"/>
    </source>
</evidence>
<dbReference type="InterPro" id="IPR001736">
    <property type="entry name" value="PLipase_D/transphosphatidylase"/>
</dbReference>
<evidence type="ECO:0000256" key="4">
    <source>
        <dbReference type="ARBA" id="ARBA00022801"/>
    </source>
</evidence>
<sequence>MHTEAVFEEIAKRIEQEIGKAQSSIIIAVAWFTNRNLFDAILKKAQQGCRVHLMITDDEINNNSQINYRLLEQHQSHFYKIGNDEKALMHNKFCIIDHTIVITGSYNWSYKAEINHENIVIHYKDHELAKQFIAEFDYIRSIYFPDSAKQNRLDADDSINEIIKRLEVLQHFIVLKDLEDIEYATTKLKNLSSIII</sequence>
<comment type="similarity">
    <text evidence="2">Belongs to the phospholipase D family.</text>
</comment>
<dbReference type="EMBL" id="FNXE01000066">
    <property type="protein sequence ID" value="SEI02487.1"/>
    <property type="molecule type" value="Genomic_DNA"/>
</dbReference>
<dbReference type="InterPro" id="IPR025202">
    <property type="entry name" value="PLD-like_dom"/>
</dbReference>
<dbReference type="EC" id="3.1.4.4" evidence="3"/>
<dbReference type="PANTHER" id="PTHR43856">
    <property type="entry name" value="CARDIOLIPIN HYDROLASE"/>
    <property type="match status" value="1"/>
</dbReference>
<name>A0A1H6ML53_9FLAO</name>
<feature type="domain" description="PLD phosphodiesterase" evidence="7">
    <location>
        <begin position="85"/>
        <end position="112"/>
    </location>
</feature>